<organism evidence="2 3">
    <name type="scientific">Macrostomum lignano</name>
    <dbReference type="NCBI Taxonomy" id="282301"/>
    <lineage>
        <taxon>Eukaryota</taxon>
        <taxon>Metazoa</taxon>
        <taxon>Spiralia</taxon>
        <taxon>Lophotrochozoa</taxon>
        <taxon>Platyhelminthes</taxon>
        <taxon>Rhabditophora</taxon>
        <taxon>Macrostomorpha</taxon>
        <taxon>Macrostomida</taxon>
        <taxon>Macrostomidae</taxon>
        <taxon>Macrostomum</taxon>
    </lineage>
</organism>
<evidence type="ECO:0000259" key="1">
    <source>
        <dbReference type="Pfam" id="PF23198"/>
    </source>
</evidence>
<dbReference type="Pfam" id="PF23198">
    <property type="entry name" value="PDE8A_N"/>
    <property type="match status" value="1"/>
</dbReference>
<keyword evidence="2" id="KW-1185">Reference proteome</keyword>
<name>A0A1I8IWP6_9PLAT</name>
<dbReference type="InterPro" id="IPR057304">
    <property type="entry name" value="PDE8-like_REC_N"/>
</dbReference>
<proteinExistence type="predicted"/>
<feature type="domain" description="PDE8-like REC N-terminal" evidence="1">
    <location>
        <begin position="98"/>
        <end position="157"/>
    </location>
</feature>
<dbReference type="WBParaSite" id="maker-uti_cns_0018936-snap-gene-0.2-mRNA-1">
    <property type="protein sequence ID" value="maker-uti_cns_0018936-snap-gene-0.2-mRNA-1"/>
    <property type="gene ID" value="maker-uti_cns_0018936-snap-gene-0.2"/>
</dbReference>
<evidence type="ECO:0000313" key="2">
    <source>
        <dbReference type="Proteomes" id="UP000095280"/>
    </source>
</evidence>
<dbReference type="AlphaFoldDB" id="A0A1I8IWP6"/>
<dbReference type="Proteomes" id="UP000095280">
    <property type="component" value="Unplaced"/>
</dbReference>
<sequence>LIKSHMGCTSSTERRGSTALGGADFTGIDRLQQQQHNFTDLAADAQMSMSNFNGSRRSSRDSLLLKQQQQQQQILQHEELAFSTDQFLPNINGMLPEDDVMSVLLVFPREDSLSLCFVKAAEKLALPCDSAFSPETAMEMYISGQHDAVIIDRRVCRAWTPTR</sequence>
<accession>A0A1I8IWP6</accession>
<reference evidence="3" key="1">
    <citation type="submission" date="2016-11" db="UniProtKB">
        <authorList>
            <consortium name="WormBaseParasite"/>
        </authorList>
    </citation>
    <scope>IDENTIFICATION</scope>
</reference>
<protein>
    <submittedName>
        <fullName evidence="3">Cyclic nucleotide-binding domain-containing protein</fullName>
    </submittedName>
</protein>
<evidence type="ECO:0000313" key="3">
    <source>
        <dbReference type="WBParaSite" id="maker-uti_cns_0018936-snap-gene-0.2-mRNA-1"/>
    </source>
</evidence>